<feature type="transmembrane region" description="Helical" evidence="1">
    <location>
        <begin position="138"/>
        <end position="156"/>
    </location>
</feature>
<dbReference type="EMBL" id="DVFW01000008">
    <property type="protein sequence ID" value="HIQ79907.1"/>
    <property type="molecule type" value="Genomic_DNA"/>
</dbReference>
<evidence type="ECO:0000313" key="2">
    <source>
        <dbReference type="EMBL" id="HIQ79907.1"/>
    </source>
</evidence>
<gene>
    <name evidence="2" type="ORF">IAD32_01320</name>
</gene>
<name>A0A9D0ZGU9_9FIRM</name>
<feature type="transmembrane region" description="Helical" evidence="1">
    <location>
        <begin position="221"/>
        <end position="242"/>
    </location>
</feature>
<evidence type="ECO:0000256" key="1">
    <source>
        <dbReference type="SAM" id="Phobius"/>
    </source>
</evidence>
<sequence length="741" mass="81804">FASGLYILLLLPKEKRKKSIFYLGTGTVTSLLLAAALLLPQFFQMSSSARTSSTNDYFDIIRITLDFTQPAQINKLLMLLGAELLLVLLAKLVFKIKEDKNGVLFFLALAVMMIIPVFFEGVNLLWHTGSYADFPLRFGYIITFVLLWAAGYYLTYEKNGGQVFVTPAQTPAFAASAPGASDAKAVGQNKEKTALPKTKQANKKTLSEKARLNRLLTQKNIIFVEKLFFCAALIGVSIPLLVKISKIFDQYGFYYLTRDDNALYQLVIMVAIIYIIVFALALSLAAKQIRNTVIAVALLFPMFFYSVGLIGVQYKAYPEHDDQYIARTLQVQNALAQDAHSVLERIKNADVQLNTNYSLLLERSAISNWTHMIPESLQTSLSNMGYSTVFTRTLDSGGSVFTDALLGITNTLTVDTADSNLYRFRQKAGDFNYYDNIYTLPFGITADKTILNNLSYDICASQNALYQSITGTEGEILHKLQRTASSGQSKIISAATTGGNGYSYQIQITGKEVLYFWSASTNLNIYVNGQAVKIPSYNMPDNLKYKQNFNNKLIALGTFEDESISVTVTGNNKFSSDSINFATLSLEKMDALTELFSGYNSQPVVGDASLSMTIAADSSDKYAFIPVCYDKGWSCTVNGEEIQIEKAAGSFMAIPLQNGANQIEMRFLPVGLIPGIIISAVTLLCVAGLIWLCVARKRPVAIPAPVLTIAEYVFFAVLAAAVLLIYVMPILYSVYQTFYKG</sequence>
<feature type="transmembrane region" description="Helical" evidence="1">
    <location>
        <begin position="103"/>
        <end position="126"/>
    </location>
</feature>
<evidence type="ECO:0000313" key="3">
    <source>
        <dbReference type="Proteomes" id="UP000886787"/>
    </source>
</evidence>
<comment type="caution">
    <text evidence="2">The sequence shown here is derived from an EMBL/GenBank/DDBJ whole genome shotgun (WGS) entry which is preliminary data.</text>
</comment>
<dbReference type="PANTHER" id="PTHR38454">
    <property type="entry name" value="INTEGRAL MEMBRANE PROTEIN-RELATED"/>
    <property type="match status" value="1"/>
</dbReference>
<dbReference type="Proteomes" id="UP000886787">
    <property type="component" value="Unassembled WGS sequence"/>
</dbReference>
<keyword evidence="1" id="KW-0472">Membrane</keyword>
<organism evidence="2 3">
    <name type="scientific">Candidatus Scatavimonas merdigallinarum</name>
    <dbReference type="NCBI Taxonomy" id="2840914"/>
    <lineage>
        <taxon>Bacteria</taxon>
        <taxon>Bacillati</taxon>
        <taxon>Bacillota</taxon>
        <taxon>Clostridia</taxon>
        <taxon>Eubacteriales</taxon>
        <taxon>Oscillospiraceae</taxon>
        <taxon>Oscillospiraceae incertae sedis</taxon>
        <taxon>Candidatus Scatavimonas</taxon>
    </lineage>
</organism>
<reference evidence="2" key="2">
    <citation type="journal article" date="2021" name="PeerJ">
        <title>Extensive microbial diversity within the chicken gut microbiome revealed by metagenomics and culture.</title>
        <authorList>
            <person name="Gilroy R."/>
            <person name="Ravi A."/>
            <person name="Getino M."/>
            <person name="Pursley I."/>
            <person name="Horton D.L."/>
            <person name="Alikhan N.F."/>
            <person name="Baker D."/>
            <person name="Gharbi K."/>
            <person name="Hall N."/>
            <person name="Watson M."/>
            <person name="Adriaenssens E.M."/>
            <person name="Foster-Nyarko E."/>
            <person name="Jarju S."/>
            <person name="Secka A."/>
            <person name="Antonio M."/>
            <person name="Oren A."/>
            <person name="Chaudhuri R.R."/>
            <person name="La Ragione R."/>
            <person name="Hildebrand F."/>
            <person name="Pallen M.J."/>
        </authorList>
    </citation>
    <scope>NUCLEOTIDE SEQUENCE</scope>
    <source>
        <strain evidence="2">ChiSjej1B19-3389</strain>
    </source>
</reference>
<feature type="non-terminal residue" evidence="2">
    <location>
        <position position="1"/>
    </location>
</feature>
<dbReference type="InterPro" id="IPR018580">
    <property type="entry name" value="Uncharacterised_YfhO"/>
</dbReference>
<proteinExistence type="predicted"/>
<feature type="transmembrane region" description="Helical" evidence="1">
    <location>
        <begin position="20"/>
        <end position="43"/>
    </location>
</feature>
<dbReference type="PANTHER" id="PTHR38454:SF1">
    <property type="entry name" value="INTEGRAL MEMBRANE PROTEIN"/>
    <property type="match status" value="1"/>
</dbReference>
<feature type="transmembrane region" description="Helical" evidence="1">
    <location>
        <begin position="76"/>
        <end position="94"/>
    </location>
</feature>
<feature type="transmembrane region" description="Helical" evidence="1">
    <location>
        <begin position="293"/>
        <end position="314"/>
    </location>
</feature>
<protein>
    <submittedName>
        <fullName evidence="2">YfhO family protein</fullName>
    </submittedName>
</protein>
<keyword evidence="1" id="KW-0812">Transmembrane</keyword>
<keyword evidence="1" id="KW-1133">Transmembrane helix</keyword>
<feature type="transmembrane region" description="Helical" evidence="1">
    <location>
        <begin position="667"/>
        <end position="692"/>
    </location>
</feature>
<dbReference type="AlphaFoldDB" id="A0A9D0ZGU9"/>
<feature type="transmembrane region" description="Helical" evidence="1">
    <location>
        <begin position="262"/>
        <end position="286"/>
    </location>
</feature>
<feature type="transmembrane region" description="Helical" evidence="1">
    <location>
        <begin position="712"/>
        <end position="735"/>
    </location>
</feature>
<dbReference type="Pfam" id="PF09586">
    <property type="entry name" value="YfhO"/>
    <property type="match status" value="2"/>
</dbReference>
<reference evidence="2" key="1">
    <citation type="submission" date="2020-10" db="EMBL/GenBank/DDBJ databases">
        <authorList>
            <person name="Gilroy R."/>
        </authorList>
    </citation>
    <scope>NUCLEOTIDE SEQUENCE</scope>
    <source>
        <strain evidence="2">ChiSjej1B19-3389</strain>
    </source>
</reference>
<accession>A0A9D0ZGU9</accession>